<evidence type="ECO:0000256" key="1">
    <source>
        <dbReference type="SAM" id="MobiDB-lite"/>
    </source>
</evidence>
<evidence type="ECO:0008006" key="8">
    <source>
        <dbReference type="Google" id="ProtNLM"/>
    </source>
</evidence>
<comment type="caution">
    <text evidence="6">The sequence shown here is derived from an EMBL/GenBank/DDBJ whole genome shotgun (WGS) entry which is preliminary data.</text>
</comment>
<feature type="domain" description="PKD" evidence="4">
    <location>
        <begin position="230"/>
        <end position="261"/>
    </location>
</feature>
<reference evidence="6 7" key="1">
    <citation type="journal article" date="2015" name="Nature">
        <title>rRNA introns, odd ribosomes, and small enigmatic genomes across a large radiation of phyla.</title>
        <authorList>
            <person name="Brown C.T."/>
            <person name="Hug L.A."/>
            <person name="Thomas B.C."/>
            <person name="Sharon I."/>
            <person name="Castelle C.J."/>
            <person name="Singh A."/>
            <person name="Wilkins M.J."/>
            <person name="Williams K.H."/>
            <person name="Banfield J.F."/>
        </authorList>
    </citation>
    <scope>NUCLEOTIDE SEQUENCE [LARGE SCALE GENOMIC DNA]</scope>
</reference>
<feature type="region of interest" description="Disordered" evidence="1">
    <location>
        <begin position="148"/>
        <end position="186"/>
    </location>
</feature>
<evidence type="ECO:0000256" key="2">
    <source>
        <dbReference type="SAM" id="Phobius"/>
    </source>
</evidence>
<dbReference type="Gene3D" id="2.60.40.1260">
    <property type="entry name" value="Lamin Tail domain"/>
    <property type="match status" value="2"/>
</dbReference>
<evidence type="ECO:0000256" key="3">
    <source>
        <dbReference type="SAM" id="SignalP"/>
    </source>
</evidence>
<feature type="transmembrane region" description="Helical" evidence="2">
    <location>
        <begin position="416"/>
        <end position="436"/>
    </location>
</feature>
<feature type="compositionally biased region" description="Low complexity" evidence="1">
    <location>
        <begin position="155"/>
        <end position="182"/>
    </location>
</feature>
<accession>A0A0G0FEL9</accession>
<dbReference type="SUPFAM" id="SSF49299">
    <property type="entry name" value="PKD domain"/>
    <property type="match status" value="1"/>
</dbReference>
<organism evidence="6 7">
    <name type="scientific">Candidatus Nomurabacteria bacterium GW2011_GWA1_35_8</name>
    <dbReference type="NCBI Taxonomy" id="1618727"/>
    <lineage>
        <taxon>Bacteria</taxon>
        <taxon>Candidatus Nomuraibacteriota</taxon>
    </lineage>
</organism>
<gene>
    <name evidence="6" type="ORF">UR88_C0007G0024</name>
</gene>
<dbReference type="InterPro" id="IPR035986">
    <property type="entry name" value="PKD_dom_sf"/>
</dbReference>
<evidence type="ECO:0000259" key="4">
    <source>
        <dbReference type="PROSITE" id="PS50093"/>
    </source>
</evidence>
<dbReference type="AlphaFoldDB" id="A0A0G0FEL9"/>
<dbReference type="SUPFAM" id="SSF74853">
    <property type="entry name" value="Lamin A/C globular tail domain"/>
    <property type="match status" value="2"/>
</dbReference>
<keyword evidence="2" id="KW-0472">Membrane</keyword>
<feature type="domain" description="LTD" evidence="5">
    <location>
        <begin position="18"/>
        <end position="141"/>
    </location>
</feature>
<keyword evidence="2" id="KW-1133">Transmembrane helix</keyword>
<dbReference type="InterPro" id="IPR000601">
    <property type="entry name" value="PKD_dom"/>
</dbReference>
<evidence type="ECO:0000313" key="7">
    <source>
        <dbReference type="Proteomes" id="UP000186383"/>
    </source>
</evidence>
<sequence length="457" mass="50866">MFKRTILVLLGFAFLFVSRLAYAEVVINEIQLNPTEERFIELYNSNSSSVDLTGWYIQRKTQTGSSFNSLVSKTYFENKTIGVNGYFLISKDTLGLNTFTLTESNTIQLKNLNQEVMDKIGWGDGESSVVDNPPDGKSIQRVNNEWVIASPTPGTSNSSSSVNDSSNTESNTNDDNFSTQDTTETESVKTTTIKAKILTDAIVFAGQPFEIETNVFGYSNENIVLGRAYWNFGDGGSFEQINNFEKFYHIYYYPGEYVLFLEYYSNNTSRTPETTSKMIIKVLPTTVTISKVGSIKDFFIELSNNASSDIDISNWILRANEKTFMFPKNSVIMSKKQMIISDKISGFSFGDKYNLKLFSSTGELVFSYSSSIKSVKTLAQNSIPLKTPITESVEARSVGDLEAAVVKSDVGTEDNLIYGISLFAFLGISASAAYFVRTRNRKAILGTAGNDFEIIDE</sequence>
<dbReference type="Pfam" id="PF00932">
    <property type="entry name" value="LTD"/>
    <property type="match status" value="1"/>
</dbReference>
<dbReference type="InterPro" id="IPR036415">
    <property type="entry name" value="Lamin_tail_dom_sf"/>
</dbReference>
<feature type="signal peptide" evidence="3">
    <location>
        <begin position="1"/>
        <end position="23"/>
    </location>
</feature>
<dbReference type="InterPro" id="IPR001322">
    <property type="entry name" value="Lamin_tail_dom"/>
</dbReference>
<dbReference type="PROSITE" id="PS50093">
    <property type="entry name" value="PKD"/>
    <property type="match status" value="1"/>
</dbReference>
<dbReference type="PROSITE" id="PS51841">
    <property type="entry name" value="LTD"/>
    <property type="match status" value="1"/>
</dbReference>
<keyword evidence="2" id="KW-0812">Transmembrane</keyword>
<keyword evidence="3" id="KW-0732">Signal</keyword>
<proteinExistence type="predicted"/>
<dbReference type="EMBL" id="LBQW01000007">
    <property type="protein sequence ID" value="KKP85800.1"/>
    <property type="molecule type" value="Genomic_DNA"/>
</dbReference>
<evidence type="ECO:0000313" key="6">
    <source>
        <dbReference type="EMBL" id="KKP85800.1"/>
    </source>
</evidence>
<evidence type="ECO:0000259" key="5">
    <source>
        <dbReference type="PROSITE" id="PS51841"/>
    </source>
</evidence>
<feature type="chain" id="PRO_5002532130" description="PKD domain-containing protein" evidence="3">
    <location>
        <begin position="24"/>
        <end position="457"/>
    </location>
</feature>
<name>A0A0G0FEL9_9BACT</name>
<protein>
    <recommendedName>
        <fullName evidence="8">PKD domain-containing protein</fullName>
    </recommendedName>
</protein>
<dbReference type="Proteomes" id="UP000186383">
    <property type="component" value="Unassembled WGS sequence"/>
</dbReference>